<dbReference type="Proteomes" id="UP001218218">
    <property type="component" value="Unassembled WGS sequence"/>
</dbReference>
<name>A0AAD7EH56_9AGAR</name>
<gene>
    <name evidence="1" type="ORF">DFH08DRAFT_970306</name>
</gene>
<accession>A0AAD7EH56</accession>
<proteinExistence type="predicted"/>
<comment type="caution">
    <text evidence="1">The sequence shown here is derived from an EMBL/GenBank/DDBJ whole genome shotgun (WGS) entry which is preliminary data.</text>
</comment>
<protein>
    <submittedName>
        <fullName evidence="1">Uncharacterized protein</fullName>
    </submittedName>
</protein>
<sequence length="213" mass="24342">MLRELELYFFMWSSQMSAISLKLWSCYERAEEWQGKKARHAFPLTGVFVSPPVPSPIVVRHSLDGRLANESVHTLTTTELALHFAFHYYCLYLPTSYINTSSIPPRNTRQPLRPTISTRADSFTKDAHHSRKRHRRQRRMLSPFPLADHSHSAAVHFYHQTDTFQLEVEGSPTQAAGFETAGRDVSLLPASRPLRAFLFTILEHTSHSAKPLG</sequence>
<dbReference type="AlphaFoldDB" id="A0AAD7EH56"/>
<evidence type="ECO:0000313" key="1">
    <source>
        <dbReference type="EMBL" id="KAJ7321005.1"/>
    </source>
</evidence>
<dbReference type="EMBL" id="JARIHO010000052">
    <property type="protein sequence ID" value="KAJ7321005.1"/>
    <property type="molecule type" value="Genomic_DNA"/>
</dbReference>
<keyword evidence="2" id="KW-1185">Reference proteome</keyword>
<evidence type="ECO:0000313" key="2">
    <source>
        <dbReference type="Proteomes" id="UP001218218"/>
    </source>
</evidence>
<organism evidence="1 2">
    <name type="scientific">Mycena albidolilacea</name>
    <dbReference type="NCBI Taxonomy" id="1033008"/>
    <lineage>
        <taxon>Eukaryota</taxon>
        <taxon>Fungi</taxon>
        <taxon>Dikarya</taxon>
        <taxon>Basidiomycota</taxon>
        <taxon>Agaricomycotina</taxon>
        <taxon>Agaricomycetes</taxon>
        <taxon>Agaricomycetidae</taxon>
        <taxon>Agaricales</taxon>
        <taxon>Marasmiineae</taxon>
        <taxon>Mycenaceae</taxon>
        <taxon>Mycena</taxon>
    </lineage>
</organism>
<reference evidence="1" key="1">
    <citation type="submission" date="2023-03" db="EMBL/GenBank/DDBJ databases">
        <title>Massive genome expansion in bonnet fungi (Mycena s.s.) driven by repeated elements and novel gene families across ecological guilds.</title>
        <authorList>
            <consortium name="Lawrence Berkeley National Laboratory"/>
            <person name="Harder C.B."/>
            <person name="Miyauchi S."/>
            <person name="Viragh M."/>
            <person name="Kuo A."/>
            <person name="Thoen E."/>
            <person name="Andreopoulos B."/>
            <person name="Lu D."/>
            <person name="Skrede I."/>
            <person name="Drula E."/>
            <person name="Henrissat B."/>
            <person name="Morin E."/>
            <person name="Kohler A."/>
            <person name="Barry K."/>
            <person name="LaButti K."/>
            <person name="Morin E."/>
            <person name="Salamov A."/>
            <person name="Lipzen A."/>
            <person name="Mereny Z."/>
            <person name="Hegedus B."/>
            <person name="Baldrian P."/>
            <person name="Stursova M."/>
            <person name="Weitz H."/>
            <person name="Taylor A."/>
            <person name="Grigoriev I.V."/>
            <person name="Nagy L.G."/>
            <person name="Martin F."/>
            <person name="Kauserud H."/>
        </authorList>
    </citation>
    <scope>NUCLEOTIDE SEQUENCE</scope>
    <source>
        <strain evidence="1">CBHHK002</strain>
    </source>
</reference>